<dbReference type="RefSeq" id="WP_206550680.1">
    <property type="nucleotide sequence ID" value="NZ_CP063379.1"/>
</dbReference>
<dbReference type="GO" id="GO:0005886">
    <property type="term" value="C:plasma membrane"/>
    <property type="evidence" value="ECO:0007669"/>
    <property type="project" value="InterPro"/>
</dbReference>
<keyword evidence="1" id="KW-1133">Transmembrane helix</keyword>
<dbReference type="EMBL" id="JAEMWU010000001">
    <property type="protein sequence ID" value="MBN8204979.1"/>
    <property type="molecule type" value="Genomic_DNA"/>
</dbReference>
<organism evidence="2 3">
    <name type="scientific">Microbacterium esteraromaticum</name>
    <dbReference type="NCBI Taxonomy" id="57043"/>
    <lineage>
        <taxon>Bacteria</taxon>
        <taxon>Bacillati</taxon>
        <taxon>Actinomycetota</taxon>
        <taxon>Actinomycetes</taxon>
        <taxon>Micrococcales</taxon>
        <taxon>Microbacteriaceae</taxon>
        <taxon>Microbacterium</taxon>
    </lineage>
</organism>
<evidence type="ECO:0000256" key="1">
    <source>
        <dbReference type="SAM" id="Phobius"/>
    </source>
</evidence>
<dbReference type="Proteomes" id="UP000664385">
    <property type="component" value="Unassembled WGS sequence"/>
</dbReference>
<accession>A0A939DV25</accession>
<dbReference type="GO" id="GO:0008556">
    <property type="term" value="F:P-type potassium transmembrane transporter activity"/>
    <property type="evidence" value="ECO:0007669"/>
    <property type="project" value="InterPro"/>
</dbReference>
<dbReference type="InterPro" id="IPR011726">
    <property type="entry name" value="KdpF"/>
</dbReference>
<gene>
    <name evidence="2" type="ORF">JF543_03280</name>
</gene>
<feature type="transmembrane region" description="Helical" evidence="1">
    <location>
        <begin position="6"/>
        <end position="24"/>
    </location>
</feature>
<name>A0A939DV25_9MICO</name>
<keyword evidence="1" id="KW-0472">Membrane</keyword>
<dbReference type="AlphaFoldDB" id="A0A939DV25"/>
<protein>
    <submittedName>
        <fullName evidence="2">Potassium-transporting ATPase subunit F</fullName>
    </submittedName>
</protein>
<evidence type="ECO:0000313" key="2">
    <source>
        <dbReference type="EMBL" id="MBN8204979.1"/>
    </source>
</evidence>
<sequence length="29" mass="3153">MIVFEIAAAVLGVAAIAYLFVTLVRPEKF</sequence>
<reference evidence="2" key="1">
    <citation type="submission" date="2020-12" db="EMBL/GenBank/DDBJ databases">
        <title>PHA producing bacteria isolated from mangrove.</title>
        <authorList>
            <person name="Zheng W."/>
            <person name="Yu S."/>
            <person name="Huang Y."/>
        </authorList>
    </citation>
    <scope>NUCLEOTIDE SEQUENCE</scope>
    <source>
        <strain evidence="2">GN8-5</strain>
    </source>
</reference>
<keyword evidence="1" id="KW-0812">Transmembrane</keyword>
<proteinExistence type="predicted"/>
<dbReference type="Pfam" id="PF09604">
    <property type="entry name" value="Potass_KdpF"/>
    <property type="match status" value="1"/>
</dbReference>
<comment type="caution">
    <text evidence="2">The sequence shown here is derived from an EMBL/GenBank/DDBJ whole genome shotgun (WGS) entry which is preliminary data.</text>
</comment>
<evidence type="ECO:0000313" key="3">
    <source>
        <dbReference type="Proteomes" id="UP000664385"/>
    </source>
</evidence>